<name>A0AA38W6E3_9ASTR</name>
<evidence type="ECO:0000313" key="2">
    <source>
        <dbReference type="EMBL" id="KAJ9540485.1"/>
    </source>
</evidence>
<evidence type="ECO:0000313" key="3">
    <source>
        <dbReference type="Proteomes" id="UP001172457"/>
    </source>
</evidence>
<dbReference type="Proteomes" id="UP001172457">
    <property type="component" value="Chromosome 7"/>
</dbReference>
<feature type="compositionally biased region" description="Polar residues" evidence="1">
    <location>
        <begin position="103"/>
        <end position="117"/>
    </location>
</feature>
<dbReference type="AlphaFoldDB" id="A0AA38W6E3"/>
<dbReference type="EMBL" id="JARYMX010000007">
    <property type="protein sequence ID" value="KAJ9540485.1"/>
    <property type="molecule type" value="Genomic_DNA"/>
</dbReference>
<evidence type="ECO:0000256" key="1">
    <source>
        <dbReference type="SAM" id="MobiDB-lite"/>
    </source>
</evidence>
<keyword evidence="3" id="KW-1185">Reference proteome</keyword>
<feature type="compositionally biased region" description="Basic and acidic residues" evidence="1">
    <location>
        <begin position="86"/>
        <end position="95"/>
    </location>
</feature>
<proteinExistence type="predicted"/>
<reference evidence="2" key="1">
    <citation type="submission" date="2023-03" db="EMBL/GenBank/DDBJ databases">
        <title>Chromosome-scale reference genome and RAD-based genetic map of yellow starthistle (Centaurea solstitialis) reveal putative structural variation and QTLs associated with invader traits.</title>
        <authorList>
            <person name="Reatini B."/>
            <person name="Cang F.A."/>
            <person name="Jiang Q."/>
            <person name="Mckibben M.T.W."/>
            <person name="Barker M.S."/>
            <person name="Rieseberg L.H."/>
            <person name="Dlugosch K.M."/>
        </authorList>
    </citation>
    <scope>NUCLEOTIDE SEQUENCE</scope>
    <source>
        <strain evidence="2">CAN-66</strain>
        <tissue evidence="2">Leaf</tissue>
    </source>
</reference>
<sequence>MRPFGCVDSAQEQNRAGDLDWAQSGQYRVTDKEAISYEHRVNPPLPCPNLHSSLHLQPPNQTSKKALLNSTLASPASSPGTISGRHRTEPSRNDSLKNPPPYSQTSLDRTHSDTLSNALGLFRSPIR</sequence>
<organism evidence="2 3">
    <name type="scientific">Centaurea solstitialis</name>
    <name type="common">yellow star-thistle</name>
    <dbReference type="NCBI Taxonomy" id="347529"/>
    <lineage>
        <taxon>Eukaryota</taxon>
        <taxon>Viridiplantae</taxon>
        <taxon>Streptophyta</taxon>
        <taxon>Embryophyta</taxon>
        <taxon>Tracheophyta</taxon>
        <taxon>Spermatophyta</taxon>
        <taxon>Magnoliopsida</taxon>
        <taxon>eudicotyledons</taxon>
        <taxon>Gunneridae</taxon>
        <taxon>Pentapetalae</taxon>
        <taxon>asterids</taxon>
        <taxon>campanulids</taxon>
        <taxon>Asterales</taxon>
        <taxon>Asteraceae</taxon>
        <taxon>Carduoideae</taxon>
        <taxon>Cardueae</taxon>
        <taxon>Centaureinae</taxon>
        <taxon>Centaurea</taxon>
    </lineage>
</organism>
<accession>A0AA38W6E3</accession>
<feature type="region of interest" description="Disordered" evidence="1">
    <location>
        <begin position="46"/>
        <end position="127"/>
    </location>
</feature>
<protein>
    <submittedName>
        <fullName evidence="2">Uncharacterized protein</fullName>
    </submittedName>
</protein>
<comment type="caution">
    <text evidence="2">The sequence shown here is derived from an EMBL/GenBank/DDBJ whole genome shotgun (WGS) entry which is preliminary data.</text>
</comment>
<feature type="compositionally biased region" description="Polar residues" evidence="1">
    <location>
        <begin position="50"/>
        <end position="81"/>
    </location>
</feature>
<gene>
    <name evidence="2" type="ORF">OSB04_026991</name>
</gene>